<dbReference type="SUPFAM" id="SSF54593">
    <property type="entry name" value="Glyoxalase/Bleomycin resistance protein/Dihydroxybiphenyl dioxygenase"/>
    <property type="match status" value="1"/>
</dbReference>
<evidence type="ECO:0000313" key="2">
    <source>
        <dbReference type="EMBL" id="RRJ85760.1"/>
    </source>
</evidence>
<evidence type="ECO:0000313" key="3">
    <source>
        <dbReference type="Proteomes" id="UP000274391"/>
    </source>
</evidence>
<proteinExistence type="predicted"/>
<evidence type="ECO:0000259" key="1">
    <source>
        <dbReference type="PROSITE" id="PS51819"/>
    </source>
</evidence>
<sequence>MSEIKGRPVWLELYTTDLERAKKFYGELLGWSFINPGDEFGGYHMVMLDDEAVGGAMQAIPGEGEADSFAVYLDTDDVAGVTETVRERGGQVLVEPMAIEGMGTMAFYIGPDGAAIGAWDGAQTEGQARNKPGAPSWFELMTLRYDDSVDFYREVFGFDIVPMPADDDDNGMRYATNGAGNEAVAGICDAVAWFPADAQSFWRPYLDVTDTDAAVAKVTELGGKLVDGPIDSPFGRVATVADDQGTTFQILGPVAAA</sequence>
<organism evidence="2 3">
    <name type="scientific">Gulosibacter macacae</name>
    <dbReference type="NCBI Taxonomy" id="2488791"/>
    <lineage>
        <taxon>Bacteria</taxon>
        <taxon>Bacillati</taxon>
        <taxon>Actinomycetota</taxon>
        <taxon>Actinomycetes</taxon>
        <taxon>Micrococcales</taxon>
        <taxon>Microbacteriaceae</taxon>
        <taxon>Gulosibacter</taxon>
    </lineage>
</organism>
<dbReference type="CDD" id="cd07247">
    <property type="entry name" value="SgaA_N_like"/>
    <property type="match status" value="2"/>
</dbReference>
<dbReference type="InterPro" id="IPR052164">
    <property type="entry name" value="Anthracycline_SecMetBiosynth"/>
</dbReference>
<name>A0A3P3VSY1_9MICO</name>
<dbReference type="OrthoDB" id="9793039at2"/>
<dbReference type="EMBL" id="RQVS01000019">
    <property type="protein sequence ID" value="RRJ85760.1"/>
    <property type="molecule type" value="Genomic_DNA"/>
</dbReference>
<dbReference type="PROSITE" id="PS51819">
    <property type="entry name" value="VOC"/>
    <property type="match status" value="2"/>
</dbReference>
<reference evidence="2 3" key="1">
    <citation type="submission" date="2018-11" db="EMBL/GenBank/DDBJ databases">
        <title>YIM 102482-1 draft genome.</title>
        <authorList>
            <person name="Li G."/>
            <person name="Jiang Y."/>
        </authorList>
    </citation>
    <scope>NUCLEOTIDE SEQUENCE [LARGE SCALE GENOMIC DNA]</scope>
    <source>
        <strain evidence="2 3">YIM 102482-1</strain>
    </source>
</reference>
<feature type="domain" description="VOC" evidence="1">
    <location>
        <begin position="134"/>
        <end position="253"/>
    </location>
</feature>
<dbReference type="Gene3D" id="3.10.180.10">
    <property type="entry name" value="2,3-Dihydroxybiphenyl 1,2-Dioxygenase, domain 1"/>
    <property type="match status" value="2"/>
</dbReference>
<dbReference type="PANTHER" id="PTHR33993">
    <property type="entry name" value="GLYOXALASE-RELATED"/>
    <property type="match status" value="1"/>
</dbReference>
<dbReference type="PANTHER" id="PTHR33993:SF14">
    <property type="entry name" value="GB|AAF24581.1"/>
    <property type="match status" value="1"/>
</dbReference>
<comment type="caution">
    <text evidence="2">The sequence shown here is derived from an EMBL/GenBank/DDBJ whole genome shotgun (WGS) entry which is preliminary data.</text>
</comment>
<dbReference type="AlphaFoldDB" id="A0A3P3VSY1"/>
<gene>
    <name evidence="2" type="ORF">EG850_12020</name>
</gene>
<dbReference type="InterPro" id="IPR029068">
    <property type="entry name" value="Glyas_Bleomycin-R_OHBP_Dase"/>
</dbReference>
<dbReference type="Pfam" id="PF00903">
    <property type="entry name" value="Glyoxalase"/>
    <property type="match status" value="2"/>
</dbReference>
<feature type="domain" description="VOC" evidence="1">
    <location>
        <begin position="7"/>
        <end position="121"/>
    </location>
</feature>
<dbReference type="Proteomes" id="UP000274391">
    <property type="component" value="Unassembled WGS sequence"/>
</dbReference>
<dbReference type="RefSeq" id="WP_124973801.1">
    <property type="nucleotide sequence ID" value="NZ_RQVS01000019.1"/>
</dbReference>
<accession>A0A3P3VSY1</accession>
<dbReference type="InterPro" id="IPR004360">
    <property type="entry name" value="Glyas_Fos-R_dOase_dom"/>
</dbReference>
<keyword evidence="3" id="KW-1185">Reference proteome</keyword>
<dbReference type="InterPro" id="IPR037523">
    <property type="entry name" value="VOC_core"/>
</dbReference>
<protein>
    <submittedName>
        <fullName evidence="2">VOC family protein</fullName>
    </submittedName>
</protein>